<reference evidence="3" key="1">
    <citation type="submission" date="2021-06" db="EMBL/GenBank/DDBJ databases">
        <authorList>
            <person name="Hodson N. C."/>
            <person name="Mongue J. A."/>
            <person name="Jaron S. K."/>
        </authorList>
    </citation>
    <scope>NUCLEOTIDE SEQUENCE</scope>
</reference>
<proteinExistence type="predicted"/>
<dbReference type="PANTHER" id="PTHR45617">
    <property type="entry name" value="LEUCINE RICH REPEAT FAMILY PROTEIN"/>
    <property type="match status" value="1"/>
</dbReference>
<feature type="non-terminal residue" evidence="3">
    <location>
        <position position="1"/>
    </location>
</feature>
<dbReference type="InterPro" id="IPR001611">
    <property type="entry name" value="Leu-rich_rpt"/>
</dbReference>
<evidence type="ECO:0000256" key="1">
    <source>
        <dbReference type="ARBA" id="ARBA00022614"/>
    </source>
</evidence>
<comment type="caution">
    <text evidence="3">The sequence shown here is derived from an EMBL/GenBank/DDBJ whole genome shotgun (WGS) entry which is preliminary data.</text>
</comment>
<dbReference type="AlphaFoldDB" id="A0A8J2P327"/>
<accession>A0A8J2P327</accession>
<evidence type="ECO:0000313" key="4">
    <source>
        <dbReference type="Proteomes" id="UP000708208"/>
    </source>
</evidence>
<dbReference type="OrthoDB" id="10068119at2759"/>
<dbReference type="Proteomes" id="UP000708208">
    <property type="component" value="Unassembled WGS sequence"/>
</dbReference>
<keyword evidence="1" id="KW-0433">Leucine-rich repeat</keyword>
<keyword evidence="4" id="KW-1185">Reference proteome</keyword>
<dbReference type="PROSITE" id="PS51450">
    <property type="entry name" value="LRR"/>
    <property type="match status" value="2"/>
</dbReference>
<protein>
    <submittedName>
        <fullName evidence="3">Uncharacterized protein</fullName>
    </submittedName>
</protein>
<evidence type="ECO:0000256" key="2">
    <source>
        <dbReference type="ARBA" id="ARBA00022737"/>
    </source>
</evidence>
<organism evidence="3 4">
    <name type="scientific">Allacma fusca</name>
    <dbReference type="NCBI Taxonomy" id="39272"/>
    <lineage>
        <taxon>Eukaryota</taxon>
        <taxon>Metazoa</taxon>
        <taxon>Ecdysozoa</taxon>
        <taxon>Arthropoda</taxon>
        <taxon>Hexapoda</taxon>
        <taxon>Collembola</taxon>
        <taxon>Symphypleona</taxon>
        <taxon>Sminthuridae</taxon>
        <taxon>Allacma</taxon>
    </lineage>
</organism>
<sequence length="461" mass="51953">TKGGSFWDANCANRLCSHFHQRMRSWKRNHNDGNESERDSQIVRKKTRWKLKGGSVEGSLILSTLCLLIIVPRTAVGNSPQYLSNTHCSSSPHGNGSILKCMVSPEVNVTISQSLISHMSYKFRHSQKSHKFAVEVTCTNTSLPSRFNFTEMSDYLPHLDSFSLTGCNFSRVGLFGMIPPYLTSLNLSHNHLDSLPAELFRKGEKDLSLISVDLTNNPNLTTLPKSLLILPTVQTLRISNNTIECTWIPTYLYPLYERIQNVIVDVKELNCKPKPPTSTTRPTLILTIYGALKAKHDEKIECQKVDKRCSCNIYTIQPTQSLQRENYPISFLNHGENMSVTLNVSCQGKNLTILPSISNLTRHLNVSHNLITSLDELRKPEYANLGSLVAEYNNVENIDVVEFTPFVKQFNVLGLRNNKIKSISARLLSVLLNSEVIGHGLISLEENYLECTCDTYYVKVC</sequence>
<dbReference type="PANTHER" id="PTHR45617:SF181">
    <property type="entry name" value="LP04042P"/>
    <property type="match status" value="1"/>
</dbReference>
<keyword evidence="2" id="KW-0677">Repeat</keyword>
<dbReference type="EMBL" id="CAJVCH010175412">
    <property type="protein sequence ID" value="CAG7729214.1"/>
    <property type="molecule type" value="Genomic_DNA"/>
</dbReference>
<gene>
    <name evidence="3" type="ORF">AFUS01_LOCUS17946</name>
</gene>
<evidence type="ECO:0000313" key="3">
    <source>
        <dbReference type="EMBL" id="CAG7729214.1"/>
    </source>
</evidence>
<name>A0A8J2P327_9HEXA</name>